<dbReference type="EMBL" id="AFNV02000012">
    <property type="protein sequence ID" value="ERJ19054.1"/>
    <property type="molecule type" value="Genomic_DNA"/>
</dbReference>
<accession>F7Q526</accession>
<dbReference type="GO" id="GO:0071973">
    <property type="term" value="P:bacterial-type flagellum-dependent cell motility"/>
    <property type="evidence" value="ECO:0007669"/>
    <property type="project" value="TreeGrafter"/>
</dbReference>
<dbReference type="eggNOG" id="COG1516">
    <property type="taxonomic scope" value="Bacteria"/>
</dbReference>
<sequence>MASYANRAASAYKTLGVETAAMSASPHQLIVLLFDGARSALGRAQWAISQSDQAGKGQALSKAIDIIELGLRAALDIERGGEIAERLDALYDYMTRTLIRANIKSDTALIAQVDTLLDDIGSAWKQIGNVPSMPSVAAPQPVSSLQQA</sequence>
<keyword evidence="4 6" id="KW-1005">Bacterial flagellum biogenesis</keyword>
<dbReference type="PANTHER" id="PTHR34773:SF1">
    <property type="entry name" value="FLAGELLAR SECRETION CHAPERONE FLIS"/>
    <property type="match status" value="1"/>
</dbReference>
<keyword evidence="8" id="KW-1185">Reference proteome</keyword>
<protein>
    <recommendedName>
        <fullName evidence="6">Flagellar secretion chaperone FliS</fullName>
    </recommendedName>
</protein>
<keyword evidence="7" id="KW-0282">Flagellum</keyword>
<dbReference type="RefSeq" id="WP_006912624.1">
    <property type="nucleotide sequence ID" value="NZ_AFNV02000012.1"/>
</dbReference>
<organism evidence="7 8">
    <name type="scientific">Salinisphaera shabanensis E1L3A</name>
    <dbReference type="NCBI Taxonomy" id="1033802"/>
    <lineage>
        <taxon>Bacteria</taxon>
        <taxon>Pseudomonadati</taxon>
        <taxon>Pseudomonadota</taxon>
        <taxon>Gammaproteobacteria</taxon>
        <taxon>Salinisphaerales</taxon>
        <taxon>Salinisphaeraceae</taxon>
        <taxon>Salinisphaera</taxon>
    </lineage>
</organism>
<reference evidence="7 8" key="2">
    <citation type="journal article" date="2013" name="PLoS ONE">
        <title>INDIGO - INtegrated Data Warehouse of MIcrobial GenOmes with Examples from the Red Sea Extremophiles.</title>
        <authorList>
            <person name="Alam I."/>
            <person name="Antunes A."/>
            <person name="Kamau A.A."/>
            <person name="Ba Alawi W."/>
            <person name="Kalkatawi M."/>
            <person name="Stingl U."/>
            <person name="Bajic V.B."/>
        </authorList>
    </citation>
    <scope>NUCLEOTIDE SEQUENCE [LARGE SCALE GENOMIC DNA]</scope>
    <source>
        <strain evidence="7 8">E1L3A</strain>
    </source>
</reference>
<dbReference type="SUPFAM" id="SSF101116">
    <property type="entry name" value="Flagellar export chaperone FliS"/>
    <property type="match status" value="1"/>
</dbReference>
<keyword evidence="3 6" id="KW-0963">Cytoplasm</keyword>
<comment type="caution">
    <text evidence="7">The sequence shown here is derived from an EMBL/GenBank/DDBJ whole genome shotgun (WGS) entry which is preliminary data.</text>
</comment>
<dbReference type="Proteomes" id="UP000006242">
    <property type="component" value="Unassembled WGS sequence"/>
</dbReference>
<evidence type="ECO:0000256" key="2">
    <source>
        <dbReference type="ARBA" id="ARBA00008787"/>
    </source>
</evidence>
<dbReference type="Gene3D" id="1.20.120.340">
    <property type="entry name" value="Flagellar protein FliS"/>
    <property type="match status" value="1"/>
</dbReference>
<reference evidence="7 8" key="1">
    <citation type="journal article" date="2011" name="J. Bacteriol.">
        <title>Genome sequence of Salinisphaera shabanensis, a gammaproteobacterium from the harsh, variable environment of the brine-seawater interface of the Shaban Deep in the Red Sea.</title>
        <authorList>
            <person name="Antunes A."/>
            <person name="Alam I."/>
            <person name="Bajic V.B."/>
            <person name="Stingl U."/>
        </authorList>
    </citation>
    <scope>NUCLEOTIDE SEQUENCE [LARGE SCALE GENOMIC DNA]</scope>
    <source>
        <strain evidence="7 8">E1L3A</strain>
    </source>
</reference>
<evidence type="ECO:0000256" key="4">
    <source>
        <dbReference type="ARBA" id="ARBA00022795"/>
    </source>
</evidence>
<comment type="similarity">
    <text evidence="2 6">Belongs to the FliS family.</text>
</comment>
<evidence type="ECO:0000256" key="6">
    <source>
        <dbReference type="PIRNR" id="PIRNR039090"/>
    </source>
</evidence>
<dbReference type="InterPro" id="IPR003713">
    <property type="entry name" value="FliS"/>
</dbReference>
<evidence type="ECO:0000256" key="5">
    <source>
        <dbReference type="ARBA" id="ARBA00023186"/>
    </source>
</evidence>
<dbReference type="AlphaFoldDB" id="F7Q526"/>
<comment type="subcellular location">
    <subcellularLocation>
        <location evidence="1 6">Cytoplasm</location>
        <location evidence="1 6">Cytosol</location>
    </subcellularLocation>
</comment>
<dbReference type="InterPro" id="IPR036584">
    <property type="entry name" value="FliS_sf"/>
</dbReference>
<gene>
    <name evidence="7" type="primary">fliS</name>
    <name evidence="7" type="ORF">SSPSH_001893</name>
</gene>
<dbReference type="GO" id="GO:0044780">
    <property type="term" value="P:bacterial-type flagellum assembly"/>
    <property type="evidence" value="ECO:0007669"/>
    <property type="project" value="InterPro"/>
</dbReference>
<keyword evidence="7" id="KW-0966">Cell projection</keyword>
<dbReference type="NCBIfam" id="TIGR00208">
    <property type="entry name" value="fliS"/>
    <property type="match status" value="1"/>
</dbReference>
<dbReference type="OrthoDB" id="9792010at2"/>
<dbReference type="STRING" id="1033802.SSPSH_001893"/>
<evidence type="ECO:0000256" key="1">
    <source>
        <dbReference type="ARBA" id="ARBA00004514"/>
    </source>
</evidence>
<dbReference type="PIRSF" id="PIRSF039090">
    <property type="entry name" value="Flis"/>
    <property type="match status" value="1"/>
</dbReference>
<dbReference type="PANTHER" id="PTHR34773">
    <property type="entry name" value="FLAGELLAR SECRETION CHAPERONE FLIS"/>
    <property type="match status" value="1"/>
</dbReference>
<dbReference type="CDD" id="cd16098">
    <property type="entry name" value="FliS"/>
    <property type="match status" value="1"/>
</dbReference>
<dbReference type="GO" id="GO:0005829">
    <property type="term" value="C:cytosol"/>
    <property type="evidence" value="ECO:0007669"/>
    <property type="project" value="UniProtKB-SubCell"/>
</dbReference>
<evidence type="ECO:0000313" key="7">
    <source>
        <dbReference type="EMBL" id="ERJ19054.1"/>
    </source>
</evidence>
<name>F7Q526_9GAMM</name>
<proteinExistence type="inferred from homology"/>
<dbReference type="Pfam" id="PF02561">
    <property type="entry name" value="FliS"/>
    <property type="match status" value="1"/>
</dbReference>
<evidence type="ECO:0000256" key="3">
    <source>
        <dbReference type="ARBA" id="ARBA00022490"/>
    </source>
</evidence>
<keyword evidence="7" id="KW-0969">Cilium</keyword>
<evidence type="ECO:0000313" key="8">
    <source>
        <dbReference type="Proteomes" id="UP000006242"/>
    </source>
</evidence>
<keyword evidence="5" id="KW-0143">Chaperone</keyword>